<gene>
    <name evidence="1" type="ORF">SYV04_03360</name>
</gene>
<dbReference type="RefSeq" id="WP_321544109.1">
    <property type="nucleotide sequence ID" value="NZ_JAXIVS010000001.1"/>
</dbReference>
<dbReference type="Pfam" id="PF05787">
    <property type="entry name" value="PhoX"/>
    <property type="match status" value="1"/>
</dbReference>
<organism evidence="1 2">
    <name type="scientific">Hyalangium rubrum</name>
    <dbReference type="NCBI Taxonomy" id="3103134"/>
    <lineage>
        <taxon>Bacteria</taxon>
        <taxon>Pseudomonadati</taxon>
        <taxon>Myxococcota</taxon>
        <taxon>Myxococcia</taxon>
        <taxon>Myxococcales</taxon>
        <taxon>Cystobacterineae</taxon>
        <taxon>Archangiaceae</taxon>
        <taxon>Hyalangium</taxon>
    </lineage>
</organism>
<proteinExistence type="predicted"/>
<sequence length="605" mass="65095">MKWLSFEDVGFARTDAEKHKVRASTKANVNGREVSIGFTTLLRGRQDPSRPERQCDLANSPATCMGVLLSASGQPLRDDAGAVVVSTAHDNTTLQKVGDKIFMVNSTESIPAAMFVTTLAQDPATGALSATATRALDTSPIDGFWYSCAGSKSPWGSHLASEEFPVDARFMQERTSWADLRTRATSPTFPEFKLAAQYWGVNLEDANQDGTPDGDIADFKAVFSPYFYGFAVEATVAENGQATLKKHYAMGRHSMELPLVMPDNKTVLLTDDGTNVTLSMFVADTAGDLSAGTLYVMRAYQTTPAGSKDFIADVDWVNLGHATNDQVRALLHPPAGTPRITFSDIFETEAPNAGACPTEGFKPVRGANSETLECIKLRPGMELAASRLETRRYANYLGATTELNKEEGMTYDPDSHTLYVALSDISKGMGGQTGGDDHINVATNLCGGVFGLNVGPWMNASGTVVTNYAPLNWYPVLVGVPQTYTAGSPYVGNTCSVNGLANPDNLAYLRGYNTLIIGEDTGSGHQNDAIWSFNTVTRKLTRIMTTPFGAETTAPGWFPDINGYGYLTAVVQHPYGESDANRLTEPEATGRESWVGVVGPFPALK</sequence>
<keyword evidence="2" id="KW-1185">Reference proteome</keyword>
<dbReference type="InterPro" id="IPR008557">
    <property type="entry name" value="PhoX"/>
</dbReference>
<dbReference type="EMBL" id="JAXIVS010000001">
    <property type="protein sequence ID" value="MDY7225399.1"/>
    <property type="molecule type" value="Genomic_DNA"/>
</dbReference>
<name>A0ABU5GX10_9BACT</name>
<reference evidence="1 2" key="1">
    <citation type="submission" date="2023-12" db="EMBL/GenBank/DDBJ databases">
        <title>the genome sequence of Hyalangium sp. s54d21.</title>
        <authorList>
            <person name="Zhang X."/>
        </authorList>
    </citation>
    <scope>NUCLEOTIDE SEQUENCE [LARGE SCALE GENOMIC DNA]</scope>
    <source>
        <strain evidence="2">s54d21</strain>
    </source>
</reference>
<accession>A0ABU5GX10</accession>
<comment type="caution">
    <text evidence="1">The sequence shown here is derived from an EMBL/GenBank/DDBJ whole genome shotgun (WGS) entry which is preliminary data.</text>
</comment>
<dbReference type="PANTHER" id="PTHR35399:SF2">
    <property type="entry name" value="DUF839 DOMAIN-CONTAINING PROTEIN"/>
    <property type="match status" value="1"/>
</dbReference>
<evidence type="ECO:0000313" key="1">
    <source>
        <dbReference type="EMBL" id="MDY7225399.1"/>
    </source>
</evidence>
<dbReference type="PANTHER" id="PTHR35399">
    <property type="entry name" value="SLR8030 PROTEIN"/>
    <property type="match status" value="1"/>
</dbReference>
<protein>
    <submittedName>
        <fullName evidence="1">DUF839 domain-containing protein</fullName>
    </submittedName>
</protein>
<dbReference type="Proteomes" id="UP001291309">
    <property type="component" value="Unassembled WGS sequence"/>
</dbReference>
<evidence type="ECO:0000313" key="2">
    <source>
        <dbReference type="Proteomes" id="UP001291309"/>
    </source>
</evidence>